<feature type="domain" description="M23ase beta-sheet core" evidence="3">
    <location>
        <begin position="99"/>
        <end position="197"/>
    </location>
</feature>
<sequence length="225" mass="23872">MADMVNESPWPSATPSPPPPPAGHDYAPAARAVVVAAVLLGALAAVAYWAWHQPFMAYPRYLTELARMPVPTQQPVPVQGVKAGSIADTFGAPRGRDRRHHGIDIFARRGTPVLSATHGVVASIRDQGLGGRQVWVMGPGRERHYYAHLDDWAFGLAAGDPVRPGDELGTVGDTGNARGTPPHLHYGIYGADGPLDPLPRLRAPKAVVANEADDLDATAKAPANR</sequence>
<dbReference type="InterPro" id="IPR011055">
    <property type="entry name" value="Dup_hybrid_motif"/>
</dbReference>
<dbReference type="CDD" id="cd12797">
    <property type="entry name" value="M23_peptidase"/>
    <property type="match status" value="1"/>
</dbReference>
<protein>
    <submittedName>
        <fullName evidence="4">Peptidase, M23/M37 family</fullName>
    </submittedName>
</protein>
<dbReference type="PANTHER" id="PTHR21666:SF268">
    <property type="entry name" value="PEPTIDASE M23 DOMAIN-CONTAINING PROTEIN"/>
    <property type="match status" value="1"/>
</dbReference>
<dbReference type="InterPro" id="IPR016047">
    <property type="entry name" value="M23ase_b-sheet_dom"/>
</dbReference>
<dbReference type="GO" id="GO:0004222">
    <property type="term" value="F:metalloendopeptidase activity"/>
    <property type="evidence" value="ECO:0007669"/>
    <property type="project" value="TreeGrafter"/>
</dbReference>
<dbReference type="EMBL" id="CADCUA010000479">
    <property type="protein sequence ID" value="CAA9336921.1"/>
    <property type="molecule type" value="Genomic_DNA"/>
</dbReference>
<evidence type="ECO:0000256" key="2">
    <source>
        <dbReference type="SAM" id="Phobius"/>
    </source>
</evidence>
<dbReference type="SUPFAM" id="SSF51261">
    <property type="entry name" value="Duplicated hybrid motif"/>
    <property type="match status" value="1"/>
</dbReference>
<dbReference type="PANTHER" id="PTHR21666">
    <property type="entry name" value="PEPTIDASE-RELATED"/>
    <property type="match status" value="1"/>
</dbReference>
<evidence type="ECO:0000259" key="3">
    <source>
        <dbReference type="Pfam" id="PF01551"/>
    </source>
</evidence>
<feature type="region of interest" description="Disordered" evidence="1">
    <location>
        <begin position="1"/>
        <end position="23"/>
    </location>
</feature>
<dbReference type="Pfam" id="PF01551">
    <property type="entry name" value="Peptidase_M23"/>
    <property type="match status" value="1"/>
</dbReference>
<evidence type="ECO:0000256" key="1">
    <source>
        <dbReference type="SAM" id="MobiDB-lite"/>
    </source>
</evidence>
<dbReference type="Gene3D" id="2.70.70.10">
    <property type="entry name" value="Glucose Permease (Domain IIA)"/>
    <property type="match status" value="1"/>
</dbReference>
<proteinExistence type="predicted"/>
<evidence type="ECO:0000313" key="4">
    <source>
        <dbReference type="EMBL" id="CAA9336921.1"/>
    </source>
</evidence>
<organism evidence="4">
    <name type="scientific">uncultured Lysobacter sp</name>
    <dbReference type="NCBI Taxonomy" id="271060"/>
    <lineage>
        <taxon>Bacteria</taxon>
        <taxon>Pseudomonadati</taxon>
        <taxon>Pseudomonadota</taxon>
        <taxon>Gammaproteobacteria</taxon>
        <taxon>Lysobacterales</taxon>
        <taxon>Lysobacteraceae</taxon>
        <taxon>Lysobacter</taxon>
        <taxon>environmental samples</taxon>
    </lineage>
</organism>
<reference evidence="4" key="1">
    <citation type="submission" date="2020-02" db="EMBL/GenBank/DDBJ databases">
        <authorList>
            <person name="Meier V. D."/>
        </authorList>
    </citation>
    <scope>NUCLEOTIDE SEQUENCE</scope>
    <source>
        <strain evidence="4">AVDCRST_MAG71</strain>
    </source>
</reference>
<name>A0A6J4LP16_9GAMM</name>
<keyword evidence="2" id="KW-0472">Membrane</keyword>
<feature type="transmembrane region" description="Helical" evidence="2">
    <location>
        <begin position="29"/>
        <end position="51"/>
    </location>
</feature>
<gene>
    <name evidence="4" type="ORF">AVDCRST_MAG71-2043</name>
</gene>
<keyword evidence="2" id="KW-1133">Transmembrane helix</keyword>
<keyword evidence="2" id="KW-0812">Transmembrane</keyword>
<accession>A0A6J4LP16</accession>
<feature type="compositionally biased region" description="Pro residues" evidence="1">
    <location>
        <begin position="12"/>
        <end position="22"/>
    </location>
</feature>
<dbReference type="InterPro" id="IPR050570">
    <property type="entry name" value="Cell_wall_metabolism_enzyme"/>
</dbReference>
<dbReference type="AlphaFoldDB" id="A0A6J4LP16"/>